<evidence type="ECO:0000313" key="3">
    <source>
        <dbReference type="EMBL" id="PEG51087.1"/>
    </source>
</evidence>
<evidence type="ECO:0000313" key="2">
    <source>
        <dbReference type="EMBL" id="OPE53249.1"/>
    </source>
</evidence>
<dbReference type="Proteomes" id="UP000191039">
    <property type="component" value="Unassembled WGS sequence"/>
</dbReference>
<evidence type="ECO:0000313" key="4">
    <source>
        <dbReference type="Proteomes" id="UP000191039"/>
    </source>
</evidence>
<comment type="caution">
    <text evidence="3">The sequence shown here is derived from an EMBL/GenBank/DDBJ whole genome shotgun (WGS) entry which is preliminary data.</text>
</comment>
<organism evidence="3 5">
    <name type="scientific">Mycolicibacterium diernhoferi</name>
    <dbReference type="NCBI Taxonomy" id="1801"/>
    <lineage>
        <taxon>Bacteria</taxon>
        <taxon>Bacillati</taxon>
        <taxon>Actinomycetota</taxon>
        <taxon>Actinomycetes</taxon>
        <taxon>Mycobacteriales</taxon>
        <taxon>Mycobacteriaceae</taxon>
        <taxon>Mycolicibacterium</taxon>
    </lineage>
</organism>
<evidence type="ECO:0000256" key="1">
    <source>
        <dbReference type="SAM" id="Phobius"/>
    </source>
</evidence>
<dbReference type="EMBL" id="PDCR01000072">
    <property type="protein sequence ID" value="PEG51087.1"/>
    <property type="molecule type" value="Genomic_DNA"/>
</dbReference>
<dbReference type="AlphaFoldDB" id="A0A1Q4HAP1"/>
<dbReference type="EMBL" id="MIJD01000173">
    <property type="protein sequence ID" value="OPE53249.1"/>
    <property type="molecule type" value="Genomic_DNA"/>
</dbReference>
<keyword evidence="1" id="KW-1133">Transmembrane helix</keyword>
<protein>
    <recommendedName>
        <fullName evidence="6">DUF2530 domain-containing protein</fullName>
    </recommendedName>
</protein>
<dbReference type="OrthoDB" id="4563808at2"/>
<dbReference type="STRING" id="1801.BRW64_16945"/>
<feature type="transmembrane region" description="Helical" evidence="1">
    <location>
        <begin position="12"/>
        <end position="32"/>
    </location>
</feature>
<evidence type="ECO:0000313" key="5">
    <source>
        <dbReference type="Proteomes" id="UP000220340"/>
    </source>
</evidence>
<keyword evidence="1" id="KW-0472">Membrane</keyword>
<name>A0A1Q4HAP1_9MYCO</name>
<sequence length="67" mass="7231">MGLGDHPMRTPFYGVLLVIAALALCWLAASVLTGWPVGLGYAAAVVVGVIGFVMTLRDLDNFPNWRR</sequence>
<dbReference type="Proteomes" id="UP000220340">
    <property type="component" value="Unassembled WGS sequence"/>
</dbReference>
<dbReference type="RefSeq" id="WP_073857439.1">
    <property type="nucleotide sequence ID" value="NZ_BAAATC010000019.1"/>
</dbReference>
<accession>A0A1Q4HAP1</accession>
<keyword evidence="5" id="KW-1185">Reference proteome</keyword>
<keyword evidence="1" id="KW-0812">Transmembrane</keyword>
<gene>
    <name evidence="2" type="ORF">BV510_16585</name>
    <name evidence="3" type="ORF">CRI78_28475</name>
</gene>
<reference evidence="2 4" key="1">
    <citation type="submission" date="2016-09" db="EMBL/GenBank/DDBJ databases">
        <title>genome sequences of unsequenced Mycobacteria.</title>
        <authorList>
            <person name="Greninger A.L."/>
            <person name="Jerome K.R."/>
            <person name="Mcnair B."/>
            <person name="Wallis C."/>
            <person name="Fang F."/>
        </authorList>
    </citation>
    <scope>NUCLEOTIDE SEQUENCE [LARGE SCALE GENOMIC DNA]</scope>
    <source>
        <strain evidence="2 4">BM1</strain>
    </source>
</reference>
<feature type="transmembrane region" description="Helical" evidence="1">
    <location>
        <begin position="38"/>
        <end position="57"/>
    </location>
</feature>
<evidence type="ECO:0008006" key="6">
    <source>
        <dbReference type="Google" id="ProtNLM"/>
    </source>
</evidence>
<reference evidence="3 5" key="2">
    <citation type="submission" date="2017-10" db="EMBL/GenBank/DDBJ databases">
        <title>The new phylogeny of genus Mycobacterium.</title>
        <authorList>
            <person name="Tortoli E."/>
            <person name="Trovato A."/>
            <person name="Cirillo D.M."/>
        </authorList>
    </citation>
    <scope>NUCLEOTIDE SEQUENCE [LARGE SCALE GENOMIC DNA]</scope>
    <source>
        <strain evidence="3 5">IP141170001</strain>
    </source>
</reference>
<proteinExistence type="predicted"/>